<sequence length="121" mass="14092">MKESENPIVDKSFDFSVRIVKLYKYLIKKEKDLISLYNQILRSGTSIAANVSESQAAASKSDFRNKLRISLKESYETEFWLKLFFKSKILDQKEFDSLLKDCQELIRLLTSIIKKLNSKSS</sequence>
<protein>
    <submittedName>
        <fullName evidence="1">Four helix bundle protein</fullName>
    </submittedName>
</protein>
<dbReference type="InterPro" id="IPR012657">
    <property type="entry name" value="23S_rRNA-intervening_sequence"/>
</dbReference>
<dbReference type="PANTHER" id="PTHR38471:SF2">
    <property type="entry name" value="FOUR HELIX BUNDLE PROTEIN"/>
    <property type="match status" value="1"/>
</dbReference>
<accession>A0A832DMV1</accession>
<dbReference type="AlphaFoldDB" id="A0A832DMV1"/>
<evidence type="ECO:0000313" key="1">
    <source>
        <dbReference type="EMBL" id="HGT47781.1"/>
    </source>
</evidence>
<name>A0A832DMV1_9BACT</name>
<proteinExistence type="predicted"/>
<dbReference type="SUPFAM" id="SSF158446">
    <property type="entry name" value="IVS-encoded protein-like"/>
    <property type="match status" value="1"/>
</dbReference>
<dbReference type="InterPro" id="IPR036583">
    <property type="entry name" value="23S_rRNA_IVS_sf"/>
</dbReference>
<dbReference type="PIRSF" id="PIRSF035652">
    <property type="entry name" value="CHP02436"/>
    <property type="match status" value="1"/>
</dbReference>
<comment type="caution">
    <text evidence="1">The sequence shown here is derived from an EMBL/GenBank/DDBJ whole genome shotgun (WGS) entry which is preliminary data.</text>
</comment>
<dbReference type="NCBIfam" id="TIGR02436">
    <property type="entry name" value="four helix bundle protein"/>
    <property type="match status" value="1"/>
</dbReference>
<dbReference type="Gene3D" id="1.20.1440.60">
    <property type="entry name" value="23S rRNA-intervening sequence"/>
    <property type="match status" value="1"/>
</dbReference>
<dbReference type="Pfam" id="PF05635">
    <property type="entry name" value="23S_rRNA_IVP"/>
    <property type="match status" value="1"/>
</dbReference>
<dbReference type="PANTHER" id="PTHR38471">
    <property type="entry name" value="FOUR HELIX BUNDLE PROTEIN"/>
    <property type="match status" value="1"/>
</dbReference>
<reference evidence="1" key="1">
    <citation type="journal article" date="2020" name="mSystems">
        <title>Genome- and Community-Level Interaction Insights into Carbon Utilization and Element Cycling Functions of Hydrothermarchaeota in Hydrothermal Sediment.</title>
        <authorList>
            <person name="Zhou Z."/>
            <person name="Liu Y."/>
            <person name="Xu W."/>
            <person name="Pan J."/>
            <person name="Luo Z.H."/>
            <person name="Li M."/>
        </authorList>
    </citation>
    <scope>NUCLEOTIDE SEQUENCE [LARGE SCALE GENOMIC DNA]</scope>
    <source>
        <strain evidence="1">SpSt-500</strain>
    </source>
</reference>
<organism evidence="1">
    <name type="scientific">Ignavibacterium album</name>
    <dbReference type="NCBI Taxonomy" id="591197"/>
    <lineage>
        <taxon>Bacteria</taxon>
        <taxon>Pseudomonadati</taxon>
        <taxon>Ignavibacteriota</taxon>
        <taxon>Ignavibacteria</taxon>
        <taxon>Ignavibacteriales</taxon>
        <taxon>Ignavibacteriaceae</taxon>
        <taxon>Ignavibacterium</taxon>
    </lineage>
</organism>
<gene>
    <name evidence="1" type="ORF">ENS56_07085</name>
</gene>
<dbReference type="EMBL" id="DSVI01000008">
    <property type="protein sequence ID" value="HGT47781.1"/>
    <property type="molecule type" value="Genomic_DNA"/>
</dbReference>